<feature type="region of interest" description="Disordered" evidence="6">
    <location>
        <begin position="142"/>
        <end position="196"/>
    </location>
</feature>
<evidence type="ECO:0000256" key="5">
    <source>
        <dbReference type="ARBA" id="ARBA00023242"/>
    </source>
</evidence>
<dbReference type="Pfam" id="PF00010">
    <property type="entry name" value="HLH"/>
    <property type="match status" value="1"/>
</dbReference>
<protein>
    <recommendedName>
        <fullName evidence="7">BHLH domain-containing protein</fullName>
    </recommendedName>
</protein>
<name>A0AAV8U438_9ROSI</name>
<keyword evidence="2" id="KW-0805">Transcription regulation</keyword>
<dbReference type="PANTHER" id="PTHR45855">
    <property type="entry name" value="TRANSCRIPTION FACTOR PIF1-RELATED"/>
    <property type="match status" value="1"/>
</dbReference>
<dbReference type="GO" id="GO:0046983">
    <property type="term" value="F:protein dimerization activity"/>
    <property type="evidence" value="ECO:0007669"/>
    <property type="project" value="InterPro"/>
</dbReference>
<dbReference type="SMART" id="SM00353">
    <property type="entry name" value="HLH"/>
    <property type="match status" value="1"/>
</dbReference>
<dbReference type="Gene3D" id="4.10.280.10">
    <property type="entry name" value="Helix-loop-helix DNA-binding domain"/>
    <property type="match status" value="1"/>
</dbReference>
<evidence type="ECO:0000256" key="1">
    <source>
        <dbReference type="ARBA" id="ARBA00004123"/>
    </source>
</evidence>
<evidence type="ECO:0000313" key="9">
    <source>
        <dbReference type="Proteomes" id="UP001159364"/>
    </source>
</evidence>
<dbReference type="InterPro" id="IPR031066">
    <property type="entry name" value="bHLH_ALC-like_plant"/>
</dbReference>
<evidence type="ECO:0000256" key="4">
    <source>
        <dbReference type="ARBA" id="ARBA00023163"/>
    </source>
</evidence>
<keyword evidence="4" id="KW-0804">Transcription</keyword>
<evidence type="ECO:0000259" key="7">
    <source>
        <dbReference type="PROSITE" id="PS50888"/>
    </source>
</evidence>
<keyword evidence="9" id="KW-1185">Reference proteome</keyword>
<evidence type="ECO:0000313" key="8">
    <source>
        <dbReference type="EMBL" id="KAJ8772999.1"/>
    </source>
</evidence>
<dbReference type="Proteomes" id="UP001159364">
    <property type="component" value="Linkage Group LG02"/>
</dbReference>
<dbReference type="GO" id="GO:0005634">
    <property type="term" value="C:nucleus"/>
    <property type="evidence" value="ECO:0007669"/>
    <property type="project" value="UniProtKB-SubCell"/>
</dbReference>
<dbReference type="InterPro" id="IPR047265">
    <property type="entry name" value="PIF1-like_bHLH"/>
</dbReference>
<dbReference type="FunFam" id="4.10.280.10:FF:000004">
    <property type="entry name" value="Basic helix-loop-helix transcription factor"/>
    <property type="match status" value="1"/>
</dbReference>
<organism evidence="8 9">
    <name type="scientific">Erythroxylum novogranatense</name>
    <dbReference type="NCBI Taxonomy" id="1862640"/>
    <lineage>
        <taxon>Eukaryota</taxon>
        <taxon>Viridiplantae</taxon>
        <taxon>Streptophyta</taxon>
        <taxon>Embryophyta</taxon>
        <taxon>Tracheophyta</taxon>
        <taxon>Spermatophyta</taxon>
        <taxon>Magnoliopsida</taxon>
        <taxon>eudicotyledons</taxon>
        <taxon>Gunneridae</taxon>
        <taxon>Pentapetalae</taxon>
        <taxon>rosids</taxon>
        <taxon>fabids</taxon>
        <taxon>Malpighiales</taxon>
        <taxon>Erythroxylaceae</taxon>
        <taxon>Erythroxylum</taxon>
    </lineage>
</organism>
<dbReference type="InterPro" id="IPR036638">
    <property type="entry name" value="HLH_DNA-bd_sf"/>
</dbReference>
<dbReference type="CDD" id="cd11445">
    <property type="entry name" value="bHLH_AtPIF_like"/>
    <property type="match status" value="1"/>
</dbReference>
<dbReference type="EMBL" id="JAIWQS010000002">
    <property type="protein sequence ID" value="KAJ8772999.1"/>
    <property type="molecule type" value="Genomic_DNA"/>
</dbReference>
<feature type="domain" description="BHLH" evidence="7">
    <location>
        <begin position="182"/>
        <end position="231"/>
    </location>
</feature>
<accession>A0AAV8U438</accession>
<reference evidence="8 9" key="1">
    <citation type="submission" date="2021-09" db="EMBL/GenBank/DDBJ databases">
        <title>Genomic insights and catalytic innovation underlie evolution of tropane alkaloids biosynthesis.</title>
        <authorList>
            <person name="Wang Y.-J."/>
            <person name="Tian T."/>
            <person name="Huang J.-P."/>
            <person name="Huang S.-X."/>
        </authorList>
    </citation>
    <scope>NUCLEOTIDE SEQUENCE [LARGE SCALE GENOMIC DNA]</scope>
    <source>
        <strain evidence="8">KIB-2018</strain>
        <tissue evidence="8">Leaf</tissue>
    </source>
</reference>
<comment type="subcellular location">
    <subcellularLocation>
        <location evidence="1">Nucleus</location>
    </subcellularLocation>
</comment>
<evidence type="ECO:0000256" key="6">
    <source>
        <dbReference type="SAM" id="MobiDB-lite"/>
    </source>
</evidence>
<dbReference type="GO" id="GO:0003677">
    <property type="term" value="F:DNA binding"/>
    <property type="evidence" value="ECO:0007669"/>
    <property type="project" value="UniProtKB-KW"/>
</dbReference>
<keyword evidence="3" id="KW-0238">DNA-binding</keyword>
<keyword evidence="5" id="KW-0539">Nucleus</keyword>
<dbReference type="PANTHER" id="PTHR45855:SF12">
    <property type="entry name" value="TRANSCRIPTION FACTOR PIF7-LIKE ISOFORM X1"/>
    <property type="match status" value="1"/>
</dbReference>
<gene>
    <name evidence="8" type="ORF">K2173_028176</name>
</gene>
<proteinExistence type="predicted"/>
<evidence type="ECO:0000256" key="2">
    <source>
        <dbReference type="ARBA" id="ARBA00023015"/>
    </source>
</evidence>
<sequence length="414" mass="46090">MYILVIIFRSDYGFAELKWENGQLCMARTSSSDTLECIVHQATCHKHGHDYQDMPQTPANINSLTESSNGFDRRVKIAPLLMKKNVRPDMNPCAKRIGFRCNQNENLNRSVGASVSAPDIFSGDKKTIPKTAKSWASFQSPRILKNKSTEEDSSCHGGSENQDEDGETKTETVRSNSSRRVRAAAIHNQSERRRRNRINQKMKALQKLVPNASKTDKASMLDEVIEYLKQLQTQVQVMNVRNMPQMLIPLGMQQHLHQLSALERMGMGAGPGMGLGMLDMSTMGSIPQTLPPFIHPKPPPSVAAATPAFIHPGSFVVHHPLFPIQGPGTVAERANADLDSKSSAPPTDPYSAFVAQSMNTEMYNKMVSLYLQQVSQSWITQLNATNHSLVQGERENTEESREETFKEQNIGIDV</sequence>
<dbReference type="SUPFAM" id="SSF47459">
    <property type="entry name" value="HLH, helix-loop-helix DNA-binding domain"/>
    <property type="match status" value="1"/>
</dbReference>
<dbReference type="AlphaFoldDB" id="A0AAV8U438"/>
<dbReference type="InterPro" id="IPR011598">
    <property type="entry name" value="bHLH_dom"/>
</dbReference>
<evidence type="ECO:0000256" key="3">
    <source>
        <dbReference type="ARBA" id="ARBA00023125"/>
    </source>
</evidence>
<dbReference type="PROSITE" id="PS50888">
    <property type="entry name" value="BHLH"/>
    <property type="match status" value="1"/>
</dbReference>
<comment type="caution">
    <text evidence="8">The sequence shown here is derived from an EMBL/GenBank/DDBJ whole genome shotgun (WGS) entry which is preliminary data.</text>
</comment>